<keyword evidence="6" id="KW-0067">ATP-binding</keyword>
<dbReference type="SUPFAM" id="SSF52047">
    <property type="entry name" value="RNI-like"/>
    <property type="match status" value="1"/>
</dbReference>
<reference evidence="10 11" key="1">
    <citation type="submission" date="2020-04" db="EMBL/GenBank/DDBJ databases">
        <title>Chromosome-level genome assembly of a cyprinid fish Onychostoma macrolepis by integration of Nanopore Sequencing, Bionano and Hi-C technology.</title>
        <authorList>
            <person name="Wang D."/>
        </authorList>
    </citation>
    <scope>NUCLEOTIDE SEQUENCE [LARGE SCALE GENOMIC DNA]</scope>
    <source>
        <strain evidence="10">SWU-2019</strain>
        <tissue evidence="10">Muscle</tissue>
    </source>
</reference>
<keyword evidence="11" id="KW-1185">Reference proteome</keyword>
<dbReference type="InterPro" id="IPR051261">
    <property type="entry name" value="NLR"/>
</dbReference>
<evidence type="ECO:0000313" key="11">
    <source>
        <dbReference type="Proteomes" id="UP000579812"/>
    </source>
</evidence>
<dbReference type="InterPro" id="IPR029495">
    <property type="entry name" value="NACHT-assoc"/>
</dbReference>
<keyword evidence="5" id="KW-0547">Nucleotide-binding</keyword>
<dbReference type="GO" id="GO:0005737">
    <property type="term" value="C:cytoplasm"/>
    <property type="evidence" value="ECO:0007669"/>
    <property type="project" value="UniProtKB-SubCell"/>
</dbReference>
<evidence type="ECO:0000256" key="4">
    <source>
        <dbReference type="ARBA" id="ARBA00022737"/>
    </source>
</evidence>
<evidence type="ECO:0000256" key="3">
    <source>
        <dbReference type="ARBA" id="ARBA00022614"/>
    </source>
</evidence>
<dbReference type="PANTHER" id="PTHR24106">
    <property type="entry name" value="NACHT, LRR AND CARD DOMAINS-CONTAINING"/>
    <property type="match status" value="1"/>
</dbReference>
<dbReference type="SMART" id="SM01289">
    <property type="entry name" value="PYRIN"/>
    <property type="match status" value="1"/>
</dbReference>
<dbReference type="Pfam" id="PF14484">
    <property type="entry name" value="FISNA"/>
    <property type="match status" value="1"/>
</dbReference>
<evidence type="ECO:0000256" key="6">
    <source>
        <dbReference type="ARBA" id="ARBA00022840"/>
    </source>
</evidence>
<dbReference type="InterPro" id="IPR004020">
    <property type="entry name" value="DAPIN"/>
</dbReference>
<evidence type="ECO:0000256" key="2">
    <source>
        <dbReference type="ARBA" id="ARBA00022490"/>
    </source>
</evidence>
<dbReference type="PROSITE" id="PS50837">
    <property type="entry name" value="NACHT"/>
    <property type="match status" value="1"/>
</dbReference>
<feature type="domain" description="NACHT" evidence="9">
    <location>
        <begin position="174"/>
        <end position="310"/>
    </location>
</feature>
<accession>A0A7J6CXL2</accession>
<dbReference type="InterPro" id="IPR007111">
    <property type="entry name" value="NACHT_NTPase"/>
</dbReference>
<feature type="compositionally biased region" description="Polar residues" evidence="7">
    <location>
        <begin position="905"/>
        <end position="919"/>
    </location>
</feature>
<dbReference type="SUPFAM" id="SSF47986">
    <property type="entry name" value="DEATH domain"/>
    <property type="match status" value="1"/>
</dbReference>
<dbReference type="Proteomes" id="UP000579812">
    <property type="component" value="Unassembled WGS sequence"/>
</dbReference>
<evidence type="ECO:0000256" key="5">
    <source>
        <dbReference type="ARBA" id="ARBA00022741"/>
    </source>
</evidence>
<sequence>MASVSELLYKTLDDLEQGDLKRFRSLLKQDKRIGAGKLQNADATDIVDMMVDSYGPEEAVKITLNILSRINQNHLAEELQNKYTEDDFWLQEFLKTHKMNMKEKVEHIFDNKKEKEVHLKDIYTELFITQGDIKEVNNEHEFQQIDNAFKICKSQDRPIKYNDVFSLNKNKKKKFVLTKGIAGIGKTISVHKFILDWAEGKANEDIECVFLLPFRKINCIKDREICLHQFLQRFNPELKDLETTRINKIYSCKLAFVFDGLDESRLTLDFDSGMATSVKERSSVDELFTSLVNGTLLPSALVWVTSRPAAANQIPPEYVGLFTEVRGFTDQQKEEYFRKRIKDETQASRIISHIKKSRSLYIMCYIPVFCWITATVLQDILIGNNAETINTTLTEMYIHFLLIQMNMKSQKHDRKTERERTKLLDSNKTMILKLAKLAFEQLKKENIVFYEEDLKACGINLSEDFESTGMLTEIFQQEAGLHEMKVFCFVHLSVQEFLAAVHVFLCFLDKNIEELQFFFEETQNRVWHKRLFLRKSKRHKIQKNIQMHDLLNKAVKKAMQSQKGHLDLFLRFLMGISLESSQKLLKGLLSHTEDSKDSIIKTTEHVRELLQQDISPETSVNLFYCLLELNDHTLYMQIQKNLRTLENILSPSMCSLLAYVLLMSEEVLDEFNLFQYSLQGHPRRLLPAVRCCRKAVLSDCKLTGQCCEFVASALQSSNSRLIELNMSENELKDSGVKLLSDGLKSPNCQLEKLRLHYCKLTGECCEFVASALQSSNSHLIELDMSRNELQDSGVKLLSDGLKSPNCQLQILSIPRTSLWQGPSLTAGVEGDVPTVIGSWWRNIKRCSEPSDKMPRQLPDTSNRTGRETFCIHDHLREDFSLDYGLTLTITPNPKQHSPVRKGPPQWQTLPETHGSSTMQPGCKGPREDPSDPAARSML</sequence>
<keyword evidence="2" id="KW-0963">Cytoplasm</keyword>
<dbReference type="Pfam" id="PF05729">
    <property type="entry name" value="NACHT"/>
    <property type="match status" value="1"/>
</dbReference>
<dbReference type="AlphaFoldDB" id="A0A7J6CXL2"/>
<evidence type="ECO:0000259" key="9">
    <source>
        <dbReference type="PROSITE" id="PS50837"/>
    </source>
</evidence>
<dbReference type="SMART" id="SM01288">
    <property type="entry name" value="FISNA"/>
    <property type="match status" value="1"/>
</dbReference>
<comment type="subcellular location">
    <subcellularLocation>
        <location evidence="1">Cytoplasm</location>
    </subcellularLocation>
</comment>
<evidence type="ECO:0000256" key="1">
    <source>
        <dbReference type="ARBA" id="ARBA00004496"/>
    </source>
</evidence>
<dbReference type="Gene3D" id="3.40.50.300">
    <property type="entry name" value="P-loop containing nucleotide triphosphate hydrolases"/>
    <property type="match status" value="1"/>
</dbReference>
<dbReference type="Pfam" id="PF17776">
    <property type="entry name" value="NLRC4_HD2"/>
    <property type="match status" value="1"/>
</dbReference>
<dbReference type="Gene3D" id="3.80.10.10">
    <property type="entry name" value="Ribonuclease Inhibitor"/>
    <property type="match status" value="1"/>
</dbReference>
<dbReference type="FunFam" id="3.40.50.300:FF:000210">
    <property type="entry name" value="Si:dkey-16p6.1"/>
    <property type="match status" value="1"/>
</dbReference>
<name>A0A7J6CXL2_9TELE</name>
<dbReference type="Pfam" id="PF02758">
    <property type="entry name" value="PYRIN"/>
    <property type="match status" value="1"/>
</dbReference>
<dbReference type="InterPro" id="IPR001611">
    <property type="entry name" value="Leu-rich_rpt"/>
</dbReference>
<comment type="caution">
    <text evidence="10">The sequence shown here is derived from an EMBL/GenBank/DDBJ whole genome shotgun (WGS) entry which is preliminary data.</text>
</comment>
<dbReference type="InterPro" id="IPR027417">
    <property type="entry name" value="P-loop_NTPase"/>
</dbReference>
<evidence type="ECO:0000259" key="8">
    <source>
        <dbReference type="PROSITE" id="PS50824"/>
    </source>
</evidence>
<keyword evidence="4" id="KW-0677">Repeat</keyword>
<dbReference type="InterPro" id="IPR041075">
    <property type="entry name" value="NOD1/2_WH"/>
</dbReference>
<feature type="domain" description="Pyrin" evidence="8">
    <location>
        <begin position="1"/>
        <end position="85"/>
    </location>
</feature>
<dbReference type="InterPro" id="IPR032675">
    <property type="entry name" value="LRR_dom_sf"/>
</dbReference>
<dbReference type="Pfam" id="PF13516">
    <property type="entry name" value="LRR_6"/>
    <property type="match status" value="2"/>
</dbReference>
<evidence type="ECO:0000313" key="10">
    <source>
        <dbReference type="EMBL" id="KAF4111804.1"/>
    </source>
</evidence>
<proteinExistence type="predicted"/>
<organism evidence="10 11">
    <name type="scientific">Onychostoma macrolepis</name>
    <dbReference type="NCBI Taxonomy" id="369639"/>
    <lineage>
        <taxon>Eukaryota</taxon>
        <taxon>Metazoa</taxon>
        <taxon>Chordata</taxon>
        <taxon>Craniata</taxon>
        <taxon>Vertebrata</taxon>
        <taxon>Euteleostomi</taxon>
        <taxon>Actinopterygii</taxon>
        <taxon>Neopterygii</taxon>
        <taxon>Teleostei</taxon>
        <taxon>Ostariophysi</taxon>
        <taxon>Cypriniformes</taxon>
        <taxon>Cyprinidae</taxon>
        <taxon>Acrossocheilinae</taxon>
        <taxon>Onychostoma</taxon>
    </lineage>
</organism>
<keyword evidence="3" id="KW-0433">Leucine-rich repeat</keyword>
<dbReference type="EMBL" id="JAAMOB010000006">
    <property type="protein sequence ID" value="KAF4111804.1"/>
    <property type="molecule type" value="Genomic_DNA"/>
</dbReference>
<protein>
    <submittedName>
        <fullName evidence="10">Uncharacterized protein</fullName>
    </submittedName>
</protein>
<evidence type="ECO:0000256" key="7">
    <source>
        <dbReference type="SAM" id="MobiDB-lite"/>
    </source>
</evidence>
<feature type="region of interest" description="Disordered" evidence="7">
    <location>
        <begin position="890"/>
        <end position="938"/>
    </location>
</feature>
<dbReference type="Gene3D" id="1.10.533.10">
    <property type="entry name" value="Death Domain, Fas"/>
    <property type="match status" value="1"/>
</dbReference>
<dbReference type="GO" id="GO:0005524">
    <property type="term" value="F:ATP binding"/>
    <property type="evidence" value="ECO:0007669"/>
    <property type="project" value="UniProtKB-KW"/>
</dbReference>
<dbReference type="PROSITE" id="PS50824">
    <property type="entry name" value="DAPIN"/>
    <property type="match status" value="1"/>
</dbReference>
<dbReference type="SMART" id="SM00368">
    <property type="entry name" value="LRR_RI"/>
    <property type="match status" value="3"/>
</dbReference>
<gene>
    <name evidence="10" type="ORF">G5714_006599</name>
</gene>
<dbReference type="CDD" id="cd08321">
    <property type="entry name" value="Pyrin_ASC-like"/>
    <property type="match status" value="1"/>
</dbReference>
<dbReference type="Pfam" id="PF17779">
    <property type="entry name" value="WHD_NOD2"/>
    <property type="match status" value="1"/>
</dbReference>
<dbReference type="InterPro" id="IPR011029">
    <property type="entry name" value="DEATH-like_dom_sf"/>
</dbReference>
<dbReference type="InterPro" id="IPR041267">
    <property type="entry name" value="NLRP_HD2"/>
</dbReference>